<reference evidence="1" key="2">
    <citation type="journal article" date="2015" name="Fish Shellfish Immunol.">
        <title>Early steps in the European eel (Anguilla anguilla)-Vibrio vulnificus interaction in the gills: Role of the RtxA13 toxin.</title>
        <authorList>
            <person name="Callol A."/>
            <person name="Pajuelo D."/>
            <person name="Ebbesson L."/>
            <person name="Teles M."/>
            <person name="MacKenzie S."/>
            <person name="Amaro C."/>
        </authorList>
    </citation>
    <scope>NUCLEOTIDE SEQUENCE</scope>
</reference>
<sequence length="46" mass="5184">MYMGSLSCCTMKVMRLEEILYLHTGQTKSICTLPDSSCCSHPPLHH</sequence>
<organism evidence="1">
    <name type="scientific">Anguilla anguilla</name>
    <name type="common">European freshwater eel</name>
    <name type="synonym">Muraena anguilla</name>
    <dbReference type="NCBI Taxonomy" id="7936"/>
    <lineage>
        <taxon>Eukaryota</taxon>
        <taxon>Metazoa</taxon>
        <taxon>Chordata</taxon>
        <taxon>Craniata</taxon>
        <taxon>Vertebrata</taxon>
        <taxon>Euteleostomi</taxon>
        <taxon>Actinopterygii</taxon>
        <taxon>Neopterygii</taxon>
        <taxon>Teleostei</taxon>
        <taxon>Anguilliformes</taxon>
        <taxon>Anguillidae</taxon>
        <taxon>Anguilla</taxon>
    </lineage>
</organism>
<evidence type="ECO:0000313" key="1">
    <source>
        <dbReference type="EMBL" id="JAH72549.1"/>
    </source>
</evidence>
<dbReference type="EMBL" id="GBXM01036028">
    <property type="protein sequence ID" value="JAH72549.1"/>
    <property type="molecule type" value="Transcribed_RNA"/>
</dbReference>
<accession>A0A0E9V338</accession>
<reference evidence="1" key="1">
    <citation type="submission" date="2014-11" db="EMBL/GenBank/DDBJ databases">
        <authorList>
            <person name="Amaro Gonzalez C."/>
        </authorList>
    </citation>
    <scope>NUCLEOTIDE SEQUENCE</scope>
</reference>
<protein>
    <submittedName>
        <fullName evidence="1">Uncharacterized protein</fullName>
    </submittedName>
</protein>
<dbReference type="AlphaFoldDB" id="A0A0E9V338"/>
<name>A0A0E9V338_ANGAN</name>
<proteinExistence type="predicted"/>